<organism evidence="1">
    <name type="scientific">marine sediment metagenome</name>
    <dbReference type="NCBI Taxonomy" id="412755"/>
    <lineage>
        <taxon>unclassified sequences</taxon>
        <taxon>metagenomes</taxon>
        <taxon>ecological metagenomes</taxon>
    </lineage>
</organism>
<name>X1PBX1_9ZZZZ</name>
<feature type="non-terminal residue" evidence="1">
    <location>
        <position position="1"/>
    </location>
</feature>
<gene>
    <name evidence="1" type="ORF">S06H3_24844</name>
</gene>
<dbReference type="EMBL" id="BARV01014010">
    <property type="protein sequence ID" value="GAI28419.1"/>
    <property type="molecule type" value="Genomic_DNA"/>
</dbReference>
<dbReference type="AlphaFoldDB" id="X1PBX1"/>
<protein>
    <submittedName>
        <fullName evidence="1">Uncharacterized protein</fullName>
    </submittedName>
</protein>
<proteinExistence type="predicted"/>
<sequence>VDYNWVDESSYATTGLWFGNGITSYWFTYSRDVHIEDPGRASFSFNWVF</sequence>
<accession>X1PBX1</accession>
<evidence type="ECO:0000313" key="1">
    <source>
        <dbReference type="EMBL" id="GAI28419.1"/>
    </source>
</evidence>
<reference evidence="1" key="1">
    <citation type="journal article" date="2014" name="Front. Microbiol.">
        <title>High frequency of phylogenetically diverse reductive dehalogenase-homologous genes in deep subseafloor sedimentary metagenomes.</title>
        <authorList>
            <person name="Kawai M."/>
            <person name="Futagami T."/>
            <person name="Toyoda A."/>
            <person name="Takaki Y."/>
            <person name="Nishi S."/>
            <person name="Hori S."/>
            <person name="Arai W."/>
            <person name="Tsubouchi T."/>
            <person name="Morono Y."/>
            <person name="Uchiyama I."/>
            <person name="Ito T."/>
            <person name="Fujiyama A."/>
            <person name="Inagaki F."/>
            <person name="Takami H."/>
        </authorList>
    </citation>
    <scope>NUCLEOTIDE SEQUENCE</scope>
    <source>
        <strain evidence="1">Expedition CK06-06</strain>
    </source>
</reference>
<comment type="caution">
    <text evidence="1">The sequence shown here is derived from an EMBL/GenBank/DDBJ whole genome shotgun (WGS) entry which is preliminary data.</text>
</comment>